<feature type="chain" id="PRO_5043010381" evidence="1">
    <location>
        <begin position="20"/>
        <end position="245"/>
    </location>
</feature>
<organism evidence="3 4">
    <name type="scientific">Chryseosolibacter histidini</name>
    <dbReference type="NCBI Taxonomy" id="2782349"/>
    <lineage>
        <taxon>Bacteria</taxon>
        <taxon>Pseudomonadati</taxon>
        <taxon>Bacteroidota</taxon>
        <taxon>Cytophagia</taxon>
        <taxon>Cytophagales</taxon>
        <taxon>Chryseotaleaceae</taxon>
        <taxon>Chryseosolibacter</taxon>
    </lineage>
</organism>
<gene>
    <name evidence="3" type="ORF">KK083_22950</name>
</gene>
<comment type="caution">
    <text evidence="3">The sequence shown here is derived from an EMBL/GenBank/DDBJ whole genome shotgun (WGS) entry which is preliminary data.</text>
</comment>
<evidence type="ECO:0000313" key="3">
    <source>
        <dbReference type="EMBL" id="MBT1699764.1"/>
    </source>
</evidence>
<dbReference type="InterPro" id="IPR021255">
    <property type="entry name" value="DUF2807"/>
</dbReference>
<dbReference type="Pfam" id="PF10988">
    <property type="entry name" value="DUF2807"/>
    <property type="match status" value="1"/>
</dbReference>
<sequence>MNRFSLLILLSCVTLAAQAQDEIVKDLKPFTSIIASPRVNLILTKGDQEHIRLVYHDVSKGKINIEVHQKTLHIYLDDARKVEKMASYTDRYSRRRSMYAGVSITAYVTYKDIESLEIRGNQELTCNDALEADEFRLKAYGENTINLASLKTDFFKASLYGQNILNIRKGRVVEQKYKLYGENRIDTHDMRSAFASASIFGEGNVRINTSEEVRVDAFGEPSIYVNGGAHVNKRLVFGRTAIHHD</sequence>
<dbReference type="RefSeq" id="WP_254167926.1">
    <property type="nucleotide sequence ID" value="NZ_JAHESF010000029.1"/>
</dbReference>
<proteinExistence type="predicted"/>
<dbReference type="EMBL" id="JAHESF010000029">
    <property type="protein sequence ID" value="MBT1699764.1"/>
    <property type="molecule type" value="Genomic_DNA"/>
</dbReference>
<evidence type="ECO:0000256" key="1">
    <source>
        <dbReference type="SAM" id="SignalP"/>
    </source>
</evidence>
<reference evidence="3 4" key="1">
    <citation type="submission" date="2021-05" db="EMBL/GenBank/DDBJ databases">
        <title>A Polyphasic approach of four new species of the genus Ohtaekwangia: Ohtaekwangia histidinii sp. nov., Ohtaekwangia cretensis sp. nov., Ohtaekwangia indiensis sp. nov., Ohtaekwangia reichenbachii sp. nov. from diverse environment.</title>
        <authorList>
            <person name="Octaviana S."/>
        </authorList>
    </citation>
    <scope>NUCLEOTIDE SEQUENCE [LARGE SCALE GENOMIC DNA]</scope>
    <source>
        <strain evidence="3 4">PWU4</strain>
    </source>
</reference>
<dbReference type="Proteomes" id="UP001319200">
    <property type="component" value="Unassembled WGS sequence"/>
</dbReference>
<evidence type="ECO:0000259" key="2">
    <source>
        <dbReference type="Pfam" id="PF10988"/>
    </source>
</evidence>
<feature type="signal peptide" evidence="1">
    <location>
        <begin position="1"/>
        <end position="19"/>
    </location>
</feature>
<keyword evidence="1" id="KW-0732">Signal</keyword>
<evidence type="ECO:0000313" key="4">
    <source>
        <dbReference type="Proteomes" id="UP001319200"/>
    </source>
</evidence>
<dbReference type="Gene3D" id="2.160.20.120">
    <property type="match status" value="1"/>
</dbReference>
<protein>
    <submittedName>
        <fullName evidence="3">DUF2807 domain-containing protein</fullName>
    </submittedName>
</protein>
<dbReference type="AlphaFoldDB" id="A0AAP2DSN0"/>
<accession>A0AAP2DSN0</accession>
<name>A0AAP2DSN0_9BACT</name>
<keyword evidence="4" id="KW-1185">Reference proteome</keyword>
<feature type="domain" description="Putative auto-transporter adhesin head GIN" evidence="2">
    <location>
        <begin position="29"/>
        <end position="228"/>
    </location>
</feature>